<sequence length="114" mass="13045">MELTGRRERHPIALLRDPPPISSSYGAEELWHLTHGMQQLVLAKSARDAQRLLELDDELAIAHRQIESIYHQLYAHDLEFWRGRDVWVVPLPPGLRTRGGNTSRRGRGTGDDSE</sequence>
<name>A0A7J7L816_9MAGN</name>
<evidence type="ECO:0000313" key="2">
    <source>
        <dbReference type="EMBL" id="KAF6138678.1"/>
    </source>
</evidence>
<dbReference type="EMBL" id="JACGCM010002558">
    <property type="protein sequence ID" value="KAF6138678.1"/>
    <property type="molecule type" value="Genomic_DNA"/>
</dbReference>
<dbReference type="Proteomes" id="UP000541444">
    <property type="component" value="Unassembled WGS sequence"/>
</dbReference>
<dbReference type="AlphaFoldDB" id="A0A7J7L816"/>
<feature type="region of interest" description="Disordered" evidence="1">
    <location>
        <begin position="92"/>
        <end position="114"/>
    </location>
</feature>
<protein>
    <submittedName>
        <fullName evidence="2">Uncharacterized protein</fullName>
    </submittedName>
</protein>
<evidence type="ECO:0000256" key="1">
    <source>
        <dbReference type="SAM" id="MobiDB-lite"/>
    </source>
</evidence>
<evidence type="ECO:0000313" key="3">
    <source>
        <dbReference type="Proteomes" id="UP000541444"/>
    </source>
</evidence>
<keyword evidence="3" id="KW-1185">Reference proteome</keyword>
<proteinExistence type="predicted"/>
<accession>A0A7J7L816</accession>
<reference evidence="2 3" key="1">
    <citation type="journal article" date="2020" name="IScience">
        <title>Genome Sequencing of the Endangered Kingdonia uniflora (Circaeasteraceae, Ranunculales) Reveals Potential Mechanisms of Evolutionary Specialization.</title>
        <authorList>
            <person name="Sun Y."/>
            <person name="Deng T."/>
            <person name="Zhang A."/>
            <person name="Moore M.J."/>
            <person name="Landis J.B."/>
            <person name="Lin N."/>
            <person name="Zhang H."/>
            <person name="Zhang X."/>
            <person name="Huang J."/>
            <person name="Zhang X."/>
            <person name="Sun H."/>
            <person name="Wang H."/>
        </authorList>
    </citation>
    <scope>NUCLEOTIDE SEQUENCE [LARGE SCALE GENOMIC DNA]</scope>
    <source>
        <strain evidence="2">TB1705</strain>
        <tissue evidence="2">Leaf</tissue>
    </source>
</reference>
<gene>
    <name evidence="2" type="ORF">GIB67_009872</name>
</gene>
<comment type="caution">
    <text evidence="2">The sequence shown here is derived from an EMBL/GenBank/DDBJ whole genome shotgun (WGS) entry which is preliminary data.</text>
</comment>
<organism evidence="2 3">
    <name type="scientific">Kingdonia uniflora</name>
    <dbReference type="NCBI Taxonomy" id="39325"/>
    <lineage>
        <taxon>Eukaryota</taxon>
        <taxon>Viridiplantae</taxon>
        <taxon>Streptophyta</taxon>
        <taxon>Embryophyta</taxon>
        <taxon>Tracheophyta</taxon>
        <taxon>Spermatophyta</taxon>
        <taxon>Magnoliopsida</taxon>
        <taxon>Ranunculales</taxon>
        <taxon>Circaeasteraceae</taxon>
        <taxon>Kingdonia</taxon>
    </lineage>
</organism>